<organism evidence="1 2">
    <name type="scientific">Gigaspora rosea</name>
    <dbReference type="NCBI Taxonomy" id="44941"/>
    <lineage>
        <taxon>Eukaryota</taxon>
        <taxon>Fungi</taxon>
        <taxon>Fungi incertae sedis</taxon>
        <taxon>Mucoromycota</taxon>
        <taxon>Glomeromycotina</taxon>
        <taxon>Glomeromycetes</taxon>
        <taxon>Diversisporales</taxon>
        <taxon>Gigasporaceae</taxon>
        <taxon>Gigaspora</taxon>
    </lineage>
</organism>
<dbReference type="EMBL" id="QKWP01000100">
    <property type="protein sequence ID" value="RIB27384.1"/>
    <property type="molecule type" value="Genomic_DNA"/>
</dbReference>
<accession>A0A397VXZ6</accession>
<reference evidence="1 2" key="1">
    <citation type="submission" date="2018-06" db="EMBL/GenBank/DDBJ databases">
        <title>Comparative genomics reveals the genomic features of Rhizophagus irregularis, R. cerebriforme, R. diaphanum and Gigaspora rosea, and their symbiotic lifestyle signature.</title>
        <authorList>
            <person name="Morin E."/>
            <person name="San Clemente H."/>
            <person name="Chen E.C.H."/>
            <person name="De La Providencia I."/>
            <person name="Hainaut M."/>
            <person name="Kuo A."/>
            <person name="Kohler A."/>
            <person name="Murat C."/>
            <person name="Tang N."/>
            <person name="Roy S."/>
            <person name="Loubradou J."/>
            <person name="Henrissat B."/>
            <person name="Grigoriev I.V."/>
            <person name="Corradi N."/>
            <person name="Roux C."/>
            <person name="Martin F.M."/>
        </authorList>
    </citation>
    <scope>NUCLEOTIDE SEQUENCE [LARGE SCALE GENOMIC DNA]</scope>
    <source>
        <strain evidence="1 2">DAOM 194757</strain>
    </source>
</reference>
<evidence type="ECO:0000313" key="1">
    <source>
        <dbReference type="EMBL" id="RIB27384.1"/>
    </source>
</evidence>
<name>A0A397VXZ6_9GLOM</name>
<sequence>MIGNWILDIASSADENLNQNLLSKLLHSLTVYWRNDRLNNLNQLYTKDSSSEFIPITTNSSSIFIKNTCLKLGKADKLIQQKYEKILPDDSLKFGQKFFIDPPNIVILKASGMPNYDKGIFESCDIYSDNIKLTNSKYFDEKYLDIASDEAIFHKNIKRILIHLHEKLSCFISLNLLWTSVGIALHLFAAKQQVIVDFLLDGCKNNDVPQLKEYYDMLPSVNIYIKIII</sequence>
<comment type="caution">
    <text evidence="1">The sequence shown here is derived from an EMBL/GenBank/DDBJ whole genome shotgun (WGS) entry which is preliminary data.</text>
</comment>
<dbReference type="Proteomes" id="UP000266673">
    <property type="component" value="Unassembled WGS sequence"/>
</dbReference>
<protein>
    <submittedName>
        <fullName evidence="1">Uncharacterized protein</fullName>
    </submittedName>
</protein>
<evidence type="ECO:0000313" key="2">
    <source>
        <dbReference type="Proteomes" id="UP000266673"/>
    </source>
</evidence>
<proteinExistence type="predicted"/>
<dbReference type="AlphaFoldDB" id="A0A397VXZ6"/>
<dbReference type="OrthoDB" id="10644023at2759"/>
<keyword evidence="2" id="KW-1185">Reference proteome</keyword>
<gene>
    <name evidence="1" type="ORF">C2G38_2160693</name>
</gene>